<dbReference type="OrthoDB" id="9769691at2"/>
<dbReference type="GO" id="GO:0004181">
    <property type="term" value="F:metallocarboxypeptidase activity"/>
    <property type="evidence" value="ECO:0007669"/>
    <property type="project" value="InterPro"/>
</dbReference>
<dbReference type="Gene3D" id="1.10.1370.30">
    <property type="match status" value="1"/>
</dbReference>
<dbReference type="InterPro" id="IPR001333">
    <property type="entry name" value="Peptidase_M32_Taq"/>
</dbReference>
<reference evidence="1 2" key="1">
    <citation type="submission" date="2017-10" db="EMBL/GenBank/DDBJ databases">
        <title>Bacillus sp. nov., a halophilic bacterium isolated from a Yangshapao Lake.</title>
        <authorList>
            <person name="Wang H."/>
        </authorList>
    </citation>
    <scope>NUCLEOTIDE SEQUENCE [LARGE SCALE GENOMIC DNA]</scope>
    <source>
        <strain evidence="1 2">YSP-3</strain>
    </source>
</reference>
<comment type="caution">
    <text evidence="1">The sequence shown here is derived from an EMBL/GenBank/DDBJ whole genome shotgun (WGS) entry which is preliminary data.</text>
</comment>
<accession>A0A2W0H6E5</accession>
<keyword evidence="2" id="KW-1185">Reference proteome</keyword>
<proteinExistence type="predicted"/>
<dbReference type="EMBL" id="PDOF01000002">
    <property type="protein sequence ID" value="PYZ96687.1"/>
    <property type="molecule type" value="Genomic_DNA"/>
</dbReference>
<organism evidence="1 2">
    <name type="scientific">Alteribacter lacisalsi</name>
    <dbReference type="NCBI Taxonomy" id="2045244"/>
    <lineage>
        <taxon>Bacteria</taxon>
        <taxon>Bacillati</taxon>
        <taxon>Bacillota</taxon>
        <taxon>Bacilli</taxon>
        <taxon>Bacillales</taxon>
        <taxon>Bacillaceae</taxon>
        <taxon>Alteribacter</taxon>
    </lineage>
</organism>
<evidence type="ECO:0000313" key="2">
    <source>
        <dbReference type="Proteomes" id="UP000248066"/>
    </source>
</evidence>
<evidence type="ECO:0000313" key="1">
    <source>
        <dbReference type="EMBL" id="PYZ96687.1"/>
    </source>
</evidence>
<name>A0A2W0H6E5_9BACI</name>
<gene>
    <name evidence="1" type="ORF">CR205_13385</name>
</gene>
<protein>
    <submittedName>
        <fullName evidence="1">Peptidase M3</fullName>
    </submittedName>
</protein>
<dbReference type="PANTHER" id="PTHR34217">
    <property type="entry name" value="METAL-DEPENDENT CARBOXYPEPTIDASE"/>
    <property type="match status" value="1"/>
</dbReference>
<dbReference type="GO" id="GO:0006508">
    <property type="term" value="P:proteolysis"/>
    <property type="evidence" value="ECO:0007669"/>
    <property type="project" value="InterPro"/>
</dbReference>
<dbReference type="RefSeq" id="WP_110520624.1">
    <property type="nucleotide sequence ID" value="NZ_PDOF01000002.1"/>
</dbReference>
<dbReference type="PANTHER" id="PTHR34217:SF1">
    <property type="entry name" value="CARBOXYPEPTIDASE 1"/>
    <property type="match status" value="1"/>
</dbReference>
<sequence length="581" mass="66170">MKTSTAPSKWNLTNLLPCGPDTEQFHNHVTSLKETLASLEGNEQSAPFNENELHTLAKLIQQVESAESFYYCLTTEKTDTALLASIHTNISALKSHIRLLVSKQQEKVSHMSDEQFEEWFSYTKEKRFLKDLKTDSKSSTEETVSNFAAETLTSLENIYAQARQNLTVQVELAGEKTELSFAESSHAALSHRDSSTRNHVFRELNRTLEKQAGLFASIYNAMVDLRLKEQQVRSTDDLEESLKVNGISKPVLDAMWTAVDRSLPGLTVYLNIKARESGKEKISWHDLMTSSQETSDEIPFPEAVSGISDALAPIDRNQSTFINETIQSGWVDADPRDTKPPGGFCAPFMPEDESRISLNYDNSIDSARRLAHELGHAWHFKQMKNAPTLTFSDDTFEMTTAETASIFFETAYIDHLIENTSDALVKKAILGAKIERSLNYLMAIRGAFLFENRFYEARKKGPKDAEQLEHLSLQSQKEAFGSSLSEYEPFIWIKYVQFYQANVPFYNYPYSLGFLLSIGLLDRAKKDPHFTRKYQGFLSETGLLPLEELVEKHFDINLAHTDFWEQAIHQITQDIEQYRQL</sequence>
<dbReference type="SUPFAM" id="SSF55486">
    <property type="entry name" value="Metalloproteases ('zincins'), catalytic domain"/>
    <property type="match status" value="1"/>
</dbReference>
<dbReference type="Proteomes" id="UP000248066">
    <property type="component" value="Unassembled WGS sequence"/>
</dbReference>
<dbReference type="AlphaFoldDB" id="A0A2W0H6E5"/>